<dbReference type="STRING" id="1993.SAMN04489713_105435"/>
<reference evidence="3 4" key="1">
    <citation type="submission" date="2016-10" db="EMBL/GenBank/DDBJ databases">
        <authorList>
            <person name="de Groot N.N."/>
        </authorList>
    </citation>
    <scope>NUCLEOTIDE SEQUENCE [LARGE SCALE GENOMIC DNA]</scope>
    <source>
        <strain evidence="3 4">DSM 43067</strain>
    </source>
</reference>
<dbReference type="InterPro" id="IPR006195">
    <property type="entry name" value="aa-tRNA-synth_II"/>
</dbReference>
<dbReference type="Proteomes" id="UP000183413">
    <property type="component" value="Unassembled WGS sequence"/>
</dbReference>
<protein>
    <recommendedName>
        <fullName evidence="2">Aminoacyl-transfer RNA synthetases class-II family profile domain-containing protein</fullName>
    </recommendedName>
</protein>
<keyword evidence="4" id="KW-1185">Reference proteome</keyword>
<feature type="region of interest" description="Disordered" evidence="1">
    <location>
        <begin position="255"/>
        <end position="321"/>
    </location>
</feature>
<dbReference type="EMBL" id="FOVH01000005">
    <property type="protein sequence ID" value="SFO40057.1"/>
    <property type="molecule type" value="Genomic_DNA"/>
</dbReference>
<evidence type="ECO:0000256" key="1">
    <source>
        <dbReference type="SAM" id="MobiDB-lite"/>
    </source>
</evidence>
<name>A0A1I5GVT3_9ACTN</name>
<sequence length="321" mass="33182">MVAASTPEGFPVATSAPGVVLTPGPAEHAVERMVAGLREAFAGEYGTHLAAPPVLDAAVAERTGYAASFAHLLGTVGGAADTGLVLAPAACHHVYPLFEGRTLDAPAGVGVLGHCFRSEATAEPGRLRSFRMYEVVRLGGSPEECRAWRDRVLAVAGRWLGDLGITATARPANDPFFGRGGRLLASAQRDQDLKWELAAPVGEDVAQAVVSANYHKDHFGEAFGIVAPDGSPVHTACVGFGLERLLLALGHAHGDPRHAMDQRETEAGDAAKNSPANAAAAAPLGRPARSPAAPGSSDAAAERKASTSESVRAAEGMKRWP</sequence>
<gene>
    <name evidence="3" type="ORF">SAMN04489713_105435</name>
</gene>
<dbReference type="InterPro" id="IPR045864">
    <property type="entry name" value="aa-tRNA-synth_II/BPL/LPL"/>
</dbReference>
<dbReference type="AlphaFoldDB" id="A0A1I5GVT3"/>
<feature type="compositionally biased region" description="Basic and acidic residues" evidence="1">
    <location>
        <begin position="255"/>
        <end position="266"/>
    </location>
</feature>
<dbReference type="PROSITE" id="PS50862">
    <property type="entry name" value="AA_TRNA_LIGASE_II"/>
    <property type="match status" value="1"/>
</dbReference>
<organism evidence="3 4">
    <name type="scientific">Actinomadura madurae</name>
    <dbReference type="NCBI Taxonomy" id="1993"/>
    <lineage>
        <taxon>Bacteria</taxon>
        <taxon>Bacillati</taxon>
        <taxon>Actinomycetota</taxon>
        <taxon>Actinomycetes</taxon>
        <taxon>Streptosporangiales</taxon>
        <taxon>Thermomonosporaceae</taxon>
        <taxon>Actinomadura</taxon>
    </lineage>
</organism>
<feature type="domain" description="Aminoacyl-transfer RNA synthetases class-II family profile" evidence="2">
    <location>
        <begin position="37"/>
        <end position="275"/>
    </location>
</feature>
<feature type="compositionally biased region" description="Low complexity" evidence="1">
    <location>
        <begin position="268"/>
        <end position="299"/>
    </location>
</feature>
<dbReference type="SUPFAM" id="SSF55681">
    <property type="entry name" value="Class II aaRS and biotin synthetases"/>
    <property type="match status" value="1"/>
</dbReference>
<dbReference type="Gene3D" id="3.30.930.10">
    <property type="entry name" value="Bira Bifunctional Protein, Domain 2"/>
    <property type="match status" value="1"/>
</dbReference>
<evidence type="ECO:0000313" key="3">
    <source>
        <dbReference type="EMBL" id="SFO40057.1"/>
    </source>
</evidence>
<evidence type="ECO:0000313" key="4">
    <source>
        <dbReference type="Proteomes" id="UP000183413"/>
    </source>
</evidence>
<accession>A0A1I5GVT3</accession>
<proteinExistence type="predicted"/>
<dbReference type="InParanoid" id="A0A1I5GVT3"/>
<evidence type="ECO:0000259" key="2">
    <source>
        <dbReference type="PROSITE" id="PS50862"/>
    </source>
</evidence>